<gene>
    <name evidence="2" type="ORF">HZU75_07885</name>
</gene>
<organism evidence="2 3">
    <name type="scientific">Chitinibacter fontanus</name>
    <dbReference type="NCBI Taxonomy" id="1737446"/>
    <lineage>
        <taxon>Bacteria</taxon>
        <taxon>Pseudomonadati</taxon>
        <taxon>Pseudomonadota</taxon>
        <taxon>Betaproteobacteria</taxon>
        <taxon>Neisseriales</taxon>
        <taxon>Chitinibacteraceae</taxon>
        <taxon>Chitinibacter</taxon>
    </lineage>
</organism>
<keyword evidence="3" id="KW-1185">Reference proteome</keyword>
<dbReference type="Gene3D" id="3.30.1380.10">
    <property type="match status" value="1"/>
</dbReference>
<dbReference type="SUPFAM" id="SSF55166">
    <property type="entry name" value="Hedgehog/DD-peptidase"/>
    <property type="match status" value="1"/>
</dbReference>
<dbReference type="CDD" id="cd14852">
    <property type="entry name" value="LD-carboxypeptidase"/>
    <property type="match status" value="1"/>
</dbReference>
<dbReference type="EMBL" id="CP058952">
    <property type="protein sequence ID" value="QLI83219.1"/>
    <property type="molecule type" value="Genomic_DNA"/>
</dbReference>
<keyword evidence="2" id="KW-0121">Carboxypeptidase</keyword>
<name>A0A7D5VBS9_9NEIS</name>
<evidence type="ECO:0000313" key="3">
    <source>
        <dbReference type="Proteomes" id="UP000510822"/>
    </source>
</evidence>
<accession>A0A7D5VBS9</accession>
<evidence type="ECO:0000313" key="2">
    <source>
        <dbReference type="EMBL" id="QLI83219.1"/>
    </source>
</evidence>
<dbReference type="PANTHER" id="PTHR34385">
    <property type="entry name" value="D-ALANYL-D-ALANINE CARBOXYPEPTIDASE"/>
    <property type="match status" value="1"/>
</dbReference>
<dbReference type="InterPro" id="IPR003709">
    <property type="entry name" value="VanY-like_core_dom"/>
</dbReference>
<feature type="domain" description="D-alanyl-D-alanine carboxypeptidase-like core" evidence="1">
    <location>
        <begin position="49"/>
        <end position="172"/>
    </location>
</feature>
<proteinExistence type="predicted"/>
<dbReference type="GO" id="GO:0006508">
    <property type="term" value="P:proteolysis"/>
    <property type="evidence" value="ECO:0007669"/>
    <property type="project" value="InterPro"/>
</dbReference>
<dbReference type="PANTHER" id="PTHR34385:SF1">
    <property type="entry name" value="PEPTIDOGLYCAN L-ALANYL-D-GLUTAMATE ENDOPEPTIDASE CWLK"/>
    <property type="match status" value="1"/>
</dbReference>
<keyword evidence="2" id="KW-0645">Protease</keyword>
<dbReference type="Proteomes" id="UP000510822">
    <property type="component" value="Chromosome"/>
</dbReference>
<dbReference type="Pfam" id="PF02557">
    <property type="entry name" value="VanY"/>
    <property type="match status" value="1"/>
</dbReference>
<dbReference type="AlphaFoldDB" id="A0A7D5VBS9"/>
<dbReference type="InterPro" id="IPR058193">
    <property type="entry name" value="VanY/YodJ_core_dom"/>
</dbReference>
<evidence type="ECO:0000259" key="1">
    <source>
        <dbReference type="Pfam" id="PF02557"/>
    </source>
</evidence>
<dbReference type="GO" id="GO:0004180">
    <property type="term" value="F:carboxypeptidase activity"/>
    <property type="evidence" value="ECO:0007669"/>
    <property type="project" value="UniProtKB-KW"/>
</dbReference>
<protein>
    <submittedName>
        <fullName evidence="2">D-alanyl-D-alanine carboxypeptidase family protein</fullName>
    </submittedName>
</protein>
<dbReference type="InterPro" id="IPR009045">
    <property type="entry name" value="Zn_M74/Hedgehog-like"/>
</dbReference>
<sequence>MYLPEHLETIWQQLGIAPEILQQKSLCVFEEAAELVDVETAADGRVWQLIPAAAQAWQAMQATALSNGIELKIASAYRASSRQVELIERKLNLGQSIDEILQVLAPPGCSEHHTGRAIDIYQPGGPVIEEAFEQTTAFAWLSQFAVEYGFSLSFPRNNPFGYVYEPWHWCWQAQLGQKN</sequence>
<reference evidence="2 3" key="1">
    <citation type="journal article" date="2016" name="Int. J. Syst. Evol. Microbiol.">
        <title>Chitinibacter fontanus sp. nov., isolated from a spring.</title>
        <authorList>
            <person name="Sheu S.Y."/>
            <person name="Li Y.S."/>
            <person name="Young C.C."/>
            <person name="Chen W.M."/>
        </authorList>
    </citation>
    <scope>NUCLEOTIDE SEQUENCE [LARGE SCALE GENOMIC DNA]</scope>
    <source>
        <strain evidence="2 3">STM-7</strain>
    </source>
</reference>
<keyword evidence="2" id="KW-0378">Hydrolase</keyword>
<dbReference type="InterPro" id="IPR052179">
    <property type="entry name" value="DD-CPase-like"/>
</dbReference>
<dbReference type="KEGG" id="cfon:HZU75_07885"/>